<evidence type="ECO:0000313" key="4">
    <source>
        <dbReference type="Proteomes" id="UP000481861"/>
    </source>
</evidence>
<sequence length="811" mass="91601">MAEPLDVASTIGTWVAAFLAVVALFGILGPWLIWRTLRSERHVAIEAIDDETHEFVKGGITIWRGTTIFRRVVVPDLTRPPNSTDVKLPNPGDYVRRDSVLPKTPSRTGWITMIKALEAYSIPLPGRGELIYRDRDTWIPLHKLWLLAFGLLGRYSVRRDQGQTIQTSNPSRLDYQQVLKSKDQHLHDRDLHLDDQGLHMLLHLQAQDLHIPLQSPAENLHGSIGVLTRSKGIGNIDNIYLNPYSSQLRGDLDRDEMPLPNLFWLSVGCLPLTPSCVYDLSYDPASARELKTQLTPLRGFEGKIAEPSSSGYPGRRGRRNENNPITSQTPIERDYESRLRQSCWLRFKPISNIVPSSRWSQWAEAMSCDFSSLRILELDNSYDYVDADRRVAIEAIQTETRTDRFTVTKWAHIRSLHSDLIRNRDLAIVEAGPNDFILRTDLHRLCLSVLFIPATHRHYLFNKERAAFGFGLVTIAWAKRTQLFNSAEQMFPHWETVKELASFDSLRSLVHEISAISNIDPFGDFGRFFSENLSQLDNCITGLLPPFPEIVKRSIGVLYLSSPLFRTFIDDVAAYDPAYRNSTVEIDIKKNSIRTSRVPTASEKGDKTAYRLMFEEVFPQHRFSDAVEPIKVSSQALTLSCLQAWTRCTWFGRPLKSKPLLDFVNCLDEIVHVSAKTQPPLTAPFQEYTTFMTRAEERASNRLELLGNHQFDPRSRSRSPSLIRDYHPTPIPLPSAPSWIADVSPGRYASSPSPSPSPSPSKSQSQAPVQSAAAPLSGPPSPVSSELTEAKTRFHSSPSNKTVMRAETVTE</sequence>
<reference evidence="3 4" key="1">
    <citation type="submission" date="2020-01" db="EMBL/GenBank/DDBJ databases">
        <authorList>
            <consortium name="DOE Joint Genome Institute"/>
            <person name="Haridas S."/>
            <person name="Albert R."/>
            <person name="Binder M."/>
            <person name="Bloem J."/>
            <person name="Labutti K."/>
            <person name="Salamov A."/>
            <person name="Andreopoulos B."/>
            <person name="Baker S.E."/>
            <person name="Barry K."/>
            <person name="Bills G."/>
            <person name="Bluhm B.H."/>
            <person name="Cannon C."/>
            <person name="Castanera R."/>
            <person name="Culley D.E."/>
            <person name="Daum C."/>
            <person name="Ezra D."/>
            <person name="Gonzalez J.B."/>
            <person name="Henrissat B."/>
            <person name="Kuo A."/>
            <person name="Liang C."/>
            <person name="Lipzen A."/>
            <person name="Lutzoni F."/>
            <person name="Magnuson J."/>
            <person name="Mondo S."/>
            <person name="Nolan M."/>
            <person name="Ohm R."/>
            <person name="Pangilinan J."/>
            <person name="Park H.-J.H."/>
            <person name="Ramirez L."/>
            <person name="Alfaro M."/>
            <person name="Sun H."/>
            <person name="Tritt A."/>
            <person name="Yoshinaga Y."/>
            <person name="Zwiers L.-H.L."/>
            <person name="Turgeon B.G."/>
            <person name="Goodwin S.B."/>
            <person name="Spatafora J.W."/>
            <person name="Crous P.W."/>
            <person name="Grigoriev I.V."/>
        </authorList>
    </citation>
    <scope>NUCLEOTIDE SEQUENCE [LARGE SCALE GENOMIC DNA]</scope>
    <source>
        <strain evidence="3 4">CBS 611.86</strain>
    </source>
</reference>
<comment type="caution">
    <text evidence="3">The sequence shown here is derived from an EMBL/GenBank/DDBJ whole genome shotgun (WGS) entry which is preliminary data.</text>
</comment>
<gene>
    <name evidence="3" type="ORF">BDV95DRAFT_557755</name>
</gene>
<keyword evidence="2" id="KW-1133">Transmembrane helix</keyword>
<name>A0A7C8INK1_9PLEO</name>
<feature type="region of interest" description="Disordered" evidence="1">
    <location>
        <begin position="305"/>
        <end position="330"/>
    </location>
</feature>
<keyword evidence="4" id="KW-1185">Reference proteome</keyword>
<evidence type="ECO:0000313" key="3">
    <source>
        <dbReference type="EMBL" id="KAF2878550.1"/>
    </source>
</evidence>
<proteinExistence type="predicted"/>
<protein>
    <submittedName>
        <fullName evidence="3">Uncharacterized protein</fullName>
    </submittedName>
</protein>
<keyword evidence="2" id="KW-0472">Membrane</keyword>
<keyword evidence="2" id="KW-0812">Transmembrane</keyword>
<dbReference type="EMBL" id="JAADJZ010000001">
    <property type="protein sequence ID" value="KAF2878550.1"/>
    <property type="molecule type" value="Genomic_DNA"/>
</dbReference>
<accession>A0A7C8INK1</accession>
<feature type="compositionally biased region" description="Low complexity" evidence="1">
    <location>
        <begin position="760"/>
        <end position="776"/>
    </location>
</feature>
<dbReference type="Proteomes" id="UP000481861">
    <property type="component" value="Unassembled WGS sequence"/>
</dbReference>
<organism evidence="3 4">
    <name type="scientific">Massariosphaeria phaeospora</name>
    <dbReference type="NCBI Taxonomy" id="100035"/>
    <lineage>
        <taxon>Eukaryota</taxon>
        <taxon>Fungi</taxon>
        <taxon>Dikarya</taxon>
        <taxon>Ascomycota</taxon>
        <taxon>Pezizomycotina</taxon>
        <taxon>Dothideomycetes</taxon>
        <taxon>Pleosporomycetidae</taxon>
        <taxon>Pleosporales</taxon>
        <taxon>Pleosporales incertae sedis</taxon>
        <taxon>Massariosphaeria</taxon>
    </lineage>
</organism>
<evidence type="ECO:0000256" key="1">
    <source>
        <dbReference type="SAM" id="MobiDB-lite"/>
    </source>
</evidence>
<evidence type="ECO:0000256" key="2">
    <source>
        <dbReference type="SAM" id="Phobius"/>
    </source>
</evidence>
<dbReference type="AlphaFoldDB" id="A0A7C8INK1"/>
<dbReference type="OrthoDB" id="3798885at2759"/>
<feature type="region of interest" description="Disordered" evidence="1">
    <location>
        <begin position="744"/>
        <end position="811"/>
    </location>
</feature>
<feature type="region of interest" description="Disordered" evidence="1">
    <location>
        <begin position="705"/>
        <end position="729"/>
    </location>
</feature>
<feature type="transmembrane region" description="Helical" evidence="2">
    <location>
        <begin position="12"/>
        <end position="34"/>
    </location>
</feature>